<sequence length="67" mass="7780">MTFTLIFKDISEERDIPKENYTIKDLLNDLELSSQTIVPKQNGELVIEESEIHDDDEIRLIQIIYGG</sequence>
<protein>
    <submittedName>
        <fullName evidence="1">Thiamine biosynthesis protein ThiS</fullName>
    </submittedName>
</protein>
<evidence type="ECO:0000313" key="2">
    <source>
        <dbReference type="Proteomes" id="UP000232133"/>
    </source>
</evidence>
<evidence type="ECO:0000313" key="1">
    <source>
        <dbReference type="EMBL" id="ATZ59144.1"/>
    </source>
</evidence>
<dbReference type="InterPro" id="IPR016155">
    <property type="entry name" value="Mopterin_synth/thiamin_S_b"/>
</dbReference>
<dbReference type="RefSeq" id="WP_004032305.1">
    <property type="nucleotide sequence ID" value="NZ_CAABOX010000003.1"/>
</dbReference>
<dbReference type="Pfam" id="PF02597">
    <property type="entry name" value="ThiS"/>
    <property type="match status" value="1"/>
</dbReference>
<dbReference type="Proteomes" id="UP000232133">
    <property type="component" value="Chromosome"/>
</dbReference>
<reference evidence="1 2" key="1">
    <citation type="submission" date="2016-10" db="EMBL/GenBank/DDBJ databases">
        <authorList>
            <person name="Varghese N."/>
        </authorList>
    </citation>
    <scope>NUCLEOTIDE SEQUENCE [LARGE SCALE GENOMIC DNA]</scope>
    <source>
        <strain evidence="1 2">KB11</strain>
    </source>
</reference>
<dbReference type="SUPFAM" id="SSF54285">
    <property type="entry name" value="MoaD/ThiS"/>
    <property type="match status" value="1"/>
</dbReference>
<dbReference type="Gene3D" id="3.10.20.30">
    <property type="match status" value="1"/>
</dbReference>
<dbReference type="GeneID" id="35117971"/>
<organism evidence="1 2">
    <name type="scientific">Methanobrevibacter smithii</name>
    <dbReference type="NCBI Taxonomy" id="2173"/>
    <lineage>
        <taxon>Archaea</taxon>
        <taxon>Methanobacteriati</taxon>
        <taxon>Methanobacteriota</taxon>
        <taxon>Methanomada group</taxon>
        <taxon>Methanobacteria</taxon>
        <taxon>Methanobacteriales</taxon>
        <taxon>Methanobacteriaceae</taxon>
        <taxon>Methanobrevibacter</taxon>
    </lineage>
</organism>
<dbReference type="EMBL" id="CP017803">
    <property type="protein sequence ID" value="ATZ59144.1"/>
    <property type="molecule type" value="Genomic_DNA"/>
</dbReference>
<dbReference type="InterPro" id="IPR012675">
    <property type="entry name" value="Beta-grasp_dom_sf"/>
</dbReference>
<proteinExistence type="predicted"/>
<dbReference type="AlphaFoldDB" id="A0A2H4U4V7"/>
<dbReference type="InterPro" id="IPR003749">
    <property type="entry name" value="ThiS/MoaD-like"/>
</dbReference>
<dbReference type="CDD" id="cd17506">
    <property type="entry name" value="Ubl_SAMP2_like"/>
    <property type="match status" value="1"/>
</dbReference>
<name>A0A2H4U4V7_METSM</name>
<gene>
    <name evidence="1" type="ORF">BK798_01290</name>
</gene>
<accession>A0A2H4U4V7</accession>